<evidence type="ECO:0000313" key="2">
    <source>
        <dbReference type="Proteomes" id="UP001148737"/>
    </source>
</evidence>
<organism evidence="1 2">
    <name type="scientific">Lecanicillium saksenae</name>
    <dbReference type="NCBI Taxonomy" id="468837"/>
    <lineage>
        <taxon>Eukaryota</taxon>
        <taxon>Fungi</taxon>
        <taxon>Dikarya</taxon>
        <taxon>Ascomycota</taxon>
        <taxon>Pezizomycotina</taxon>
        <taxon>Sordariomycetes</taxon>
        <taxon>Hypocreomycetidae</taxon>
        <taxon>Hypocreales</taxon>
        <taxon>Cordycipitaceae</taxon>
        <taxon>Lecanicillium</taxon>
    </lineage>
</organism>
<reference evidence="1" key="1">
    <citation type="submission" date="2022-07" db="EMBL/GenBank/DDBJ databases">
        <title>Genome Sequence of Lecanicillium saksenae.</title>
        <authorList>
            <person name="Buettner E."/>
        </authorList>
    </citation>
    <scope>NUCLEOTIDE SEQUENCE</scope>
    <source>
        <strain evidence="1">VT-O1</strain>
    </source>
</reference>
<name>A0ACC1QPG9_9HYPO</name>
<proteinExistence type="predicted"/>
<sequence>MKLTCVAPGFLATVGIARAAPAPTPAPTPALQLRPLDHVAAPEPTPVVALQPRGLGDDVSSFFHSIGSEVESKISSFVDSGLLNFPHGFPTGTAVESSLGITAGALDAQPTRVLNLPPYANWTDQGWNVRVHGNVYKVPDVSQEKIDDLTNVFLIGTSVKDLQDNEKKQARNLTREIFVVQQGHENVTVEFVVPSSNASGPRGGSYVNAKGGAQEITLPYETTAEGDFDVFVPLRNESTMSNSNNTGGYLLPGNATTKIQTLNMYANGTDTGNATAYLVPPEGVTVVSDIDDILRVTKIYKPKDGLLNTFARPFTAWMNMPEIYSNWSTSGISSLHFHYLTTTPEQGTRPYMDFIFRTYPGGSFDTRPLNFTNVKETLQIRRYLLDRLFQTFPKRKFVLVADTSNSDVMKAYPAMYKDYPGQVSCILLRNTTATDSADKLPYNTAGFKDIPQEKYLFFNVPNDLTGLDIQNGHCSNGSVAQNVTFSEQGLPLGLSKKSDAVAGGVVSPGLVLSAVVMESAIVWVGAAIVSSPRHDDINDVGHQAAFPKPENSFNSSKHLFVSIILSDLTCILRVTMAITTAISDLFHFIYESIVSVFHGIYGIIHGLISSITGLFSGLLQLVGDTISSLGSIAGSITAFVTGNVVVLGIGALVAFFLLRSTATGQRAVKPVKAKQ</sequence>
<protein>
    <submittedName>
        <fullName evidence="1">Uncharacterized protein</fullName>
    </submittedName>
</protein>
<keyword evidence="2" id="KW-1185">Reference proteome</keyword>
<comment type="caution">
    <text evidence="1">The sequence shown here is derived from an EMBL/GenBank/DDBJ whole genome shotgun (WGS) entry which is preliminary data.</text>
</comment>
<accession>A0ACC1QPG9</accession>
<gene>
    <name evidence="1" type="ORF">NLG97_g7096</name>
</gene>
<dbReference type="Proteomes" id="UP001148737">
    <property type="component" value="Unassembled WGS sequence"/>
</dbReference>
<evidence type="ECO:0000313" key="1">
    <source>
        <dbReference type="EMBL" id="KAJ3484270.1"/>
    </source>
</evidence>
<dbReference type="EMBL" id="JANAKD010001039">
    <property type="protein sequence ID" value="KAJ3484270.1"/>
    <property type="molecule type" value="Genomic_DNA"/>
</dbReference>